<evidence type="ECO:0000313" key="1">
    <source>
        <dbReference type="EMBL" id="PIN24363.1"/>
    </source>
</evidence>
<dbReference type="Proteomes" id="UP000231279">
    <property type="component" value="Unassembled WGS sequence"/>
</dbReference>
<comment type="caution">
    <text evidence="1">The sequence shown here is derived from an EMBL/GenBank/DDBJ whole genome shotgun (WGS) entry which is preliminary data.</text>
</comment>
<accession>A0A2G9I3N5</accession>
<proteinExistence type="predicted"/>
<keyword evidence="2" id="KW-1185">Reference proteome</keyword>
<reference evidence="2" key="1">
    <citation type="journal article" date="2018" name="Gigascience">
        <title>Genome assembly of the Pink Ipe (Handroanthus impetiginosus, Bignoniaceae), a highly valued, ecologically keystone Neotropical timber forest tree.</title>
        <authorList>
            <person name="Silva-Junior O.B."/>
            <person name="Grattapaglia D."/>
            <person name="Novaes E."/>
            <person name="Collevatti R.G."/>
        </authorList>
    </citation>
    <scope>NUCLEOTIDE SEQUENCE [LARGE SCALE GENOMIC DNA]</scope>
    <source>
        <strain evidence="2">cv. UFG-1</strain>
    </source>
</reference>
<dbReference type="AlphaFoldDB" id="A0A2G9I3N5"/>
<protein>
    <submittedName>
        <fullName evidence="1">Uncharacterized protein</fullName>
    </submittedName>
</protein>
<organism evidence="1 2">
    <name type="scientific">Handroanthus impetiginosus</name>
    <dbReference type="NCBI Taxonomy" id="429701"/>
    <lineage>
        <taxon>Eukaryota</taxon>
        <taxon>Viridiplantae</taxon>
        <taxon>Streptophyta</taxon>
        <taxon>Embryophyta</taxon>
        <taxon>Tracheophyta</taxon>
        <taxon>Spermatophyta</taxon>
        <taxon>Magnoliopsida</taxon>
        <taxon>eudicotyledons</taxon>
        <taxon>Gunneridae</taxon>
        <taxon>Pentapetalae</taxon>
        <taxon>asterids</taxon>
        <taxon>lamiids</taxon>
        <taxon>Lamiales</taxon>
        <taxon>Bignoniaceae</taxon>
        <taxon>Crescentiina</taxon>
        <taxon>Tabebuia alliance</taxon>
        <taxon>Handroanthus</taxon>
    </lineage>
</organism>
<gene>
    <name evidence="1" type="ORF">CDL12_02896</name>
</gene>
<evidence type="ECO:0000313" key="2">
    <source>
        <dbReference type="Proteomes" id="UP000231279"/>
    </source>
</evidence>
<name>A0A2G9I3N5_9LAMI</name>
<sequence>MVNLCPTRSHEDELLTITQSWWITIICILVPRGHRPTHKVLSGWPCQFVCFQAKVKEASLSSLTCYYIFVIRN</sequence>
<dbReference type="EMBL" id="NKXS01000421">
    <property type="protein sequence ID" value="PIN24363.1"/>
    <property type="molecule type" value="Genomic_DNA"/>
</dbReference>